<organism evidence="2 3">
    <name type="scientific">Letharia columbiana</name>
    <dbReference type="NCBI Taxonomy" id="112416"/>
    <lineage>
        <taxon>Eukaryota</taxon>
        <taxon>Fungi</taxon>
        <taxon>Dikarya</taxon>
        <taxon>Ascomycota</taxon>
        <taxon>Pezizomycotina</taxon>
        <taxon>Lecanoromycetes</taxon>
        <taxon>OSLEUM clade</taxon>
        <taxon>Lecanoromycetidae</taxon>
        <taxon>Lecanorales</taxon>
        <taxon>Lecanorineae</taxon>
        <taxon>Parmeliaceae</taxon>
        <taxon>Letharia</taxon>
    </lineage>
</organism>
<dbReference type="AlphaFoldDB" id="A0A8H6G0M1"/>
<dbReference type="RefSeq" id="XP_037167464.1">
    <property type="nucleotide sequence ID" value="XM_037305709.1"/>
</dbReference>
<gene>
    <name evidence="2" type="ORF">HO173_003784</name>
</gene>
<evidence type="ECO:0000256" key="1">
    <source>
        <dbReference type="SAM" id="MobiDB-lite"/>
    </source>
</evidence>
<reference evidence="2 3" key="1">
    <citation type="journal article" date="2020" name="Genomics">
        <title>Complete, high-quality genomes from long-read metagenomic sequencing of two wolf lichen thalli reveals enigmatic genome architecture.</title>
        <authorList>
            <person name="McKenzie S.K."/>
            <person name="Walston R.F."/>
            <person name="Allen J.L."/>
        </authorList>
    </citation>
    <scope>NUCLEOTIDE SEQUENCE [LARGE SCALE GENOMIC DNA]</scope>
    <source>
        <strain evidence="2">WasteWater2</strain>
    </source>
</reference>
<evidence type="ECO:0008006" key="4">
    <source>
        <dbReference type="Google" id="ProtNLM"/>
    </source>
</evidence>
<dbReference type="PANTHER" id="PTHR28218">
    <property type="entry name" value="VPS4-ASSOCIATED PROTEIN 1"/>
    <property type="match status" value="1"/>
</dbReference>
<dbReference type="Proteomes" id="UP000578531">
    <property type="component" value="Unassembled WGS sequence"/>
</dbReference>
<dbReference type="GeneID" id="59285450"/>
<name>A0A8H6G0M1_9LECA</name>
<comment type="caution">
    <text evidence="2">The sequence shown here is derived from an EMBL/GenBank/DDBJ whole genome shotgun (WGS) entry which is preliminary data.</text>
</comment>
<evidence type="ECO:0000313" key="2">
    <source>
        <dbReference type="EMBL" id="KAF6238150.1"/>
    </source>
</evidence>
<dbReference type="OrthoDB" id="2158714at2759"/>
<feature type="compositionally biased region" description="Basic and acidic residues" evidence="1">
    <location>
        <begin position="94"/>
        <end position="110"/>
    </location>
</feature>
<dbReference type="InterPro" id="IPR013640">
    <property type="entry name" value="Vfa1"/>
</dbReference>
<proteinExistence type="predicted"/>
<evidence type="ECO:0000313" key="3">
    <source>
        <dbReference type="Proteomes" id="UP000578531"/>
    </source>
</evidence>
<protein>
    <recommendedName>
        <fullName evidence="4">DUF1742-domain-containing protein</fullName>
    </recommendedName>
</protein>
<sequence length="189" mass="21901">MALVNVWHLRRVAEASAKPCDICYKPTTSVLITPDNKDYFYICPGHLKDRGFCTPVIDEEELAAKRKKEEMDREIELIKKEYEDKMKRKKSKVKKGEDKNKDKEKGKDDESKDDVDVEKAEKEKDAKIKAITNKEPSSTADDIPRIYTLQKVFYQKRLDRIRNAELAKRNRERLKSPTLFPSVPAGNLG</sequence>
<keyword evidence="3" id="KW-1185">Reference proteome</keyword>
<dbReference type="EMBL" id="JACCJC010000011">
    <property type="protein sequence ID" value="KAF6238150.1"/>
    <property type="molecule type" value="Genomic_DNA"/>
</dbReference>
<dbReference type="PANTHER" id="PTHR28218:SF1">
    <property type="entry name" value="VPS4-ASSOCIATED PROTEIN 1"/>
    <property type="match status" value="1"/>
</dbReference>
<accession>A0A8H6G0M1</accession>
<dbReference type="Pfam" id="PF08432">
    <property type="entry name" value="Vfa1"/>
    <property type="match status" value="1"/>
</dbReference>
<dbReference type="GO" id="GO:0005768">
    <property type="term" value="C:endosome"/>
    <property type="evidence" value="ECO:0007669"/>
    <property type="project" value="TreeGrafter"/>
</dbReference>
<dbReference type="GO" id="GO:0007034">
    <property type="term" value="P:vacuolar transport"/>
    <property type="evidence" value="ECO:0007669"/>
    <property type="project" value="TreeGrafter"/>
</dbReference>
<feature type="region of interest" description="Disordered" evidence="1">
    <location>
        <begin position="168"/>
        <end position="189"/>
    </location>
</feature>
<feature type="compositionally biased region" description="Basic and acidic residues" evidence="1">
    <location>
        <begin position="117"/>
        <end position="128"/>
    </location>
</feature>
<feature type="region of interest" description="Disordered" evidence="1">
    <location>
        <begin position="84"/>
        <end position="142"/>
    </location>
</feature>